<comment type="similarity">
    <text evidence="1">Belongs to the IS21/IS1162 putative ATP-binding protein family.</text>
</comment>
<organism evidence="5 6">
    <name type="scientific">Paracoccus benzoatiresistens</name>
    <dbReference type="NCBI Taxonomy" id="2997341"/>
    <lineage>
        <taxon>Bacteria</taxon>
        <taxon>Pseudomonadati</taxon>
        <taxon>Pseudomonadota</taxon>
        <taxon>Alphaproteobacteria</taxon>
        <taxon>Rhodobacterales</taxon>
        <taxon>Paracoccaceae</taxon>
        <taxon>Paracoccus</taxon>
    </lineage>
</organism>
<reference evidence="5" key="1">
    <citation type="submission" date="2022-12" db="EMBL/GenBank/DDBJ databases">
        <title>Paracoccus sp. EF6 isolated from a lake water.</title>
        <authorList>
            <person name="Liu H."/>
        </authorList>
    </citation>
    <scope>NUCLEOTIDE SEQUENCE</scope>
    <source>
        <strain evidence="5">EF6</strain>
    </source>
</reference>
<feature type="domain" description="AAA+ ATPase" evidence="4">
    <location>
        <begin position="99"/>
        <end position="232"/>
    </location>
</feature>
<dbReference type="InterPro" id="IPR027417">
    <property type="entry name" value="P-loop_NTPase"/>
</dbReference>
<name>A0ABT4JAJ4_9RHOB</name>
<sequence length="251" mass="28420">MLTHPTHQALNALKLDGMAEAFAELISEDRGRSLDPVAWIGLMLDREQARRGTRRFQSRLRAANLRHGGACMEDVDYRTSRGLDRALFQSLASPDWIDRHRSVLITGPCGVGKSWLACALGHGASRADRTVLYHRLPRLFSDLELARGDGRFDRLFRKIARVDLLILDDWGPDRLTATQRRDLMEIVEERYGRRSTIVTSQLPVETWHDVIGEPTFADAILDRLVHNAYRIPLNGPSLRKTGTDSRTQASQ</sequence>
<evidence type="ECO:0000256" key="1">
    <source>
        <dbReference type="ARBA" id="ARBA00008059"/>
    </source>
</evidence>
<evidence type="ECO:0000256" key="2">
    <source>
        <dbReference type="ARBA" id="ARBA00022741"/>
    </source>
</evidence>
<dbReference type="EMBL" id="JAPTYD010000058">
    <property type="protein sequence ID" value="MCZ0963939.1"/>
    <property type="molecule type" value="Genomic_DNA"/>
</dbReference>
<dbReference type="InterPro" id="IPR003593">
    <property type="entry name" value="AAA+_ATPase"/>
</dbReference>
<comment type="caution">
    <text evidence="5">The sequence shown here is derived from an EMBL/GenBank/DDBJ whole genome shotgun (WGS) entry which is preliminary data.</text>
</comment>
<dbReference type="PIRSF" id="PIRSF003073">
    <property type="entry name" value="DNAC_TnpB_IstB"/>
    <property type="match status" value="1"/>
</dbReference>
<dbReference type="InterPro" id="IPR028350">
    <property type="entry name" value="DNAC/IstB-like"/>
</dbReference>
<keyword evidence="2" id="KW-0547">Nucleotide-binding</keyword>
<evidence type="ECO:0000313" key="6">
    <source>
        <dbReference type="Proteomes" id="UP001149822"/>
    </source>
</evidence>
<keyword evidence="6" id="KW-1185">Reference proteome</keyword>
<dbReference type="InterPro" id="IPR047661">
    <property type="entry name" value="IstB"/>
</dbReference>
<dbReference type="NCBIfam" id="NF038214">
    <property type="entry name" value="IS21_help_AAA"/>
    <property type="match status" value="1"/>
</dbReference>
<protein>
    <submittedName>
        <fullName evidence="5">IS21-like element helper ATPase IstB</fullName>
    </submittedName>
</protein>
<dbReference type="InterPro" id="IPR002611">
    <property type="entry name" value="IstB_ATP-bd"/>
</dbReference>
<dbReference type="SMART" id="SM00382">
    <property type="entry name" value="AAA"/>
    <property type="match status" value="1"/>
</dbReference>
<dbReference type="Pfam" id="PF01695">
    <property type="entry name" value="IstB_IS21"/>
    <property type="match status" value="1"/>
</dbReference>
<evidence type="ECO:0000259" key="4">
    <source>
        <dbReference type="SMART" id="SM00382"/>
    </source>
</evidence>
<dbReference type="RefSeq" id="WP_268944035.1">
    <property type="nucleotide sequence ID" value="NZ_JAPTYD010000058.1"/>
</dbReference>
<evidence type="ECO:0000313" key="5">
    <source>
        <dbReference type="EMBL" id="MCZ0963939.1"/>
    </source>
</evidence>
<gene>
    <name evidence="5" type="primary">istB</name>
    <name evidence="5" type="ORF">OU682_20305</name>
</gene>
<keyword evidence="3" id="KW-0067">ATP-binding</keyword>
<dbReference type="SUPFAM" id="SSF52540">
    <property type="entry name" value="P-loop containing nucleoside triphosphate hydrolases"/>
    <property type="match status" value="1"/>
</dbReference>
<dbReference type="Gene3D" id="3.40.50.300">
    <property type="entry name" value="P-loop containing nucleotide triphosphate hydrolases"/>
    <property type="match status" value="1"/>
</dbReference>
<dbReference type="Proteomes" id="UP001149822">
    <property type="component" value="Unassembled WGS sequence"/>
</dbReference>
<dbReference type="PANTHER" id="PTHR30050:SF4">
    <property type="entry name" value="ATP-BINDING PROTEIN RV3427C IN INSERTION SEQUENCE-RELATED"/>
    <property type="match status" value="1"/>
</dbReference>
<proteinExistence type="inferred from homology"/>
<accession>A0ABT4JAJ4</accession>
<evidence type="ECO:0000256" key="3">
    <source>
        <dbReference type="ARBA" id="ARBA00022840"/>
    </source>
</evidence>
<dbReference type="CDD" id="cd00009">
    <property type="entry name" value="AAA"/>
    <property type="match status" value="1"/>
</dbReference>
<dbReference type="PANTHER" id="PTHR30050">
    <property type="entry name" value="CHROMOSOMAL REPLICATION INITIATOR PROTEIN DNAA"/>
    <property type="match status" value="1"/>
</dbReference>